<gene>
    <name evidence="3" type="ORF">MFFC18_04470</name>
</gene>
<dbReference type="RefSeq" id="WP_075084792.1">
    <property type="nucleotide sequence ID" value="NZ_CP042912.1"/>
</dbReference>
<dbReference type="STRING" id="980251.GCA_001642875_02368"/>
<dbReference type="Pfam" id="PF00498">
    <property type="entry name" value="FHA"/>
    <property type="match status" value="1"/>
</dbReference>
<dbReference type="CDD" id="cd00060">
    <property type="entry name" value="FHA"/>
    <property type="match status" value="1"/>
</dbReference>
<evidence type="ECO:0000313" key="3">
    <source>
        <dbReference type="EMBL" id="QEG20598.1"/>
    </source>
</evidence>
<dbReference type="KEGG" id="mff:MFFC18_04470"/>
<dbReference type="EMBL" id="CP042912">
    <property type="protein sequence ID" value="QEG20598.1"/>
    <property type="molecule type" value="Genomic_DNA"/>
</dbReference>
<feature type="region of interest" description="Disordered" evidence="1">
    <location>
        <begin position="104"/>
        <end position="135"/>
    </location>
</feature>
<dbReference type="InterPro" id="IPR050923">
    <property type="entry name" value="Cell_Proc_Reg/RNA_Proc"/>
</dbReference>
<keyword evidence="4" id="KW-1185">Reference proteome</keyword>
<dbReference type="Proteomes" id="UP000322214">
    <property type="component" value="Chromosome"/>
</dbReference>
<feature type="compositionally biased region" description="Basic and acidic residues" evidence="1">
    <location>
        <begin position="191"/>
        <end position="211"/>
    </location>
</feature>
<proteinExistence type="predicted"/>
<dbReference type="Gene3D" id="2.60.200.20">
    <property type="match status" value="1"/>
</dbReference>
<dbReference type="OrthoDB" id="277679at2"/>
<dbReference type="SMART" id="SM00240">
    <property type="entry name" value="FHA"/>
    <property type="match status" value="1"/>
</dbReference>
<organism evidence="3 4">
    <name type="scientific">Mariniblastus fucicola</name>
    <dbReference type="NCBI Taxonomy" id="980251"/>
    <lineage>
        <taxon>Bacteria</taxon>
        <taxon>Pseudomonadati</taxon>
        <taxon>Planctomycetota</taxon>
        <taxon>Planctomycetia</taxon>
        <taxon>Pirellulales</taxon>
        <taxon>Pirellulaceae</taxon>
        <taxon>Mariniblastus</taxon>
    </lineage>
</organism>
<dbReference type="SUPFAM" id="SSF49879">
    <property type="entry name" value="SMAD/FHA domain"/>
    <property type="match status" value="1"/>
</dbReference>
<accession>A0A5B9P2M3</accession>
<dbReference type="AlphaFoldDB" id="A0A5B9P2M3"/>
<sequence>MLSVKLVVVGGDAKSKEVQLNLPTVIGRGREGVSLTLPHKLVSRKHTELFEDQGQLFVRDLGSLNGTYVNNERISDSQPLKPNELLTLGNVTFRAIYDSGSIDPPPMAPKFQEVQSSEDVLDEAPEGESDTGKSLPEVNAADLDELDALDDLGVDIDSSDIFSGPAIEGATPEKSISMSAIGGLPTGNKNSDFDMHLDGVDRPDPVKRVEIELDAPAKSTQPEDSKLGSFLKKLPR</sequence>
<feature type="domain" description="FHA" evidence="2">
    <location>
        <begin position="24"/>
        <end position="74"/>
    </location>
</feature>
<name>A0A5B9P2M3_9BACT</name>
<evidence type="ECO:0000256" key="1">
    <source>
        <dbReference type="SAM" id="MobiDB-lite"/>
    </source>
</evidence>
<reference evidence="3 4" key="1">
    <citation type="submission" date="2019-08" db="EMBL/GenBank/DDBJ databases">
        <title>Deep-cultivation of Planctomycetes and their phenomic and genomic characterization uncovers novel biology.</title>
        <authorList>
            <person name="Wiegand S."/>
            <person name="Jogler M."/>
            <person name="Boedeker C."/>
            <person name="Pinto D."/>
            <person name="Vollmers J."/>
            <person name="Rivas-Marin E."/>
            <person name="Kohn T."/>
            <person name="Peeters S.H."/>
            <person name="Heuer A."/>
            <person name="Rast P."/>
            <person name="Oberbeckmann S."/>
            <person name="Bunk B."/>
            <person name="Jeske O."/>
            <person name="Meyerdierks A."/>
            <person name="Storesund J.E."/>
            <person name="Kallscheuer N."/>
            <person name="Luecker S."/>
            <person name="Lage O.M."/>
            <person name="Pohl T."/>
            <person name="Merkel B.J."/>
            <person name="Hornburger P."/>
            <person name="Mueller R.-W."/>
            <person name="Bruemmer F."/>
            <person name="Labrenz M."/>
            <person name="Spormann A.M."/>
            <person name="Op den Camp H."/>
            <person name="Overmann J."/>
            <person name="Amann R."/>
            <person name="Jetten M.S.M."/>
            <person name="Mascher T."/>
            <person name="Medema M.H."/>
            <person name="Devos D.P."/>
            <person name="Kaster A.-K."/>
            <person name="Ovreas L."/>
            <person name="Rohde M."/>
            <person name="Galperin M.Y."/>
            <person name="Jogler C."/>
        </authorList>
    </citation>
    <scope>NUCLEOTIDE SEQUENCE [LARGE SCALE GENOMIC DNA]</scope>
    <source>
        <strain evidence="3 4">FC18</strain>
    </source>
</reference>
<evidence type="ECO:0000313" key="4">
    <source>
        <dbReference type="Proteomes" id="UP000322214"/>
    </source>
</evidence>
<dbReference type="InterPro" id="IPR008984">
    <property type="entry name" value="SMAD_FHA_dom_sf"/>
</dbReference>
<dbReference type="InterPro" id="IPR000253">
    <property type="entry name" value="FHA_dom"/>
</dbReference>
<feature type="region of interest" description="Disordered" evidence="1">
    <location>
        <begin position="178"/>
        <end position="236"/>
    </location>
</feature>
<feature type="compositionally biased region" description="Acidic residues" evidence="1">
    <location>
        <begin position="119"/>
        <end position="129"/>
    </location>
</feature>
<dbReference type="PROSITE" id="PS50006">
    <property type="entry name" value="FHA_DOMAIN"/>
    <property type="match status" value="1"/>
</dbReference>
<protein>
    <submittedName>
        <fullName evidence="3">FHA domain protein</fullName>
    </submittedName>
</protein>
<evidence type="ECO:0000259" key="2">
    <source>
        <dbReference type="PROSITE" id="PS50006"/>
    </source>
</evidence>
<dbReference type="PANTHER" id="PTHR23308">
    <property type="entry name" value="NUCLEAR INHIBITOR OF PROTEIN PHOSPHATASE-1"/>
    <property type="match status" value="1"/>
</dbReference>